<dbReference type="PRINTS" id="PR00081">
    <property type="entry name" value="GDHRDH"/>
</dbReference>
<dbReference type="EMBL" id="BMIX01000001">
    <property type="protein sequence ID" value="GGG27165.1"/>
    <property type="molecule type" value="Genomic_DNA"/>
</dbReference>
<dbReference type="Gene3D" id="3.40.50.720">
    <property type="entry name" value="NAD(P)-binding Rossmann-like Domain"/>
    <property type="match status" value="1"/>
</dbReference>
<evidence type="ECO:0000256" key="3">
    <source>
        <dbReference type="ARBA" id="ARBA00023002"/>
    </source>
</evidence>
<dbReference type="Proteomes" id="UP000605733">
    <property type="component" value="Unassembled WGS sequence"/>
</dbReference>
<keyword evidence="3" id="KW-0560">Oxidoreductase</keyword>
<reference evidence="5" key="1">
    <citation type="journal article" date="2019" name="Int. J. Syst. Evol. Microbiol.">
        <title>The Global Catalogue of Microorganisms (GCM) 10K type strain sequencing project: providing services to taxonomists for standard genome sequencing and annotation.</title>
        <authorList>
            <consortium name="The Broad Institute Genomics Platform"/>
            <consortium name="The Broad Institute Genome Sequencing Center for Infectious Disease"/>
            <person name="Wu L."/>
            <person name="Ma J."/>
        </authorList>
    </citation>
    <scope>NUCLEOTIDE SEQUENCE [LARGE SCALE GENOMIC DNA]</scope>
    <source>
        <strain evidence="5">CGMCC 1.15422</strain>
    </source>
</reference>
<dbReference type="InterPro" id="IPR052178">
    <property type="entry name" value="Sec_Metab_Biosynth_SDR"/>
</dbReference>
<dbReference type="InterPro" id="IPR036291">
    <property type="entry name" value="NAD(P)-bd_dom_sf"/>
</dbReference>
<dbReference type="Pfam" id="PF13561">
    <property type="entry name" value="adh_short_C2"/>
    <property type="match status" value="1"/>
</dbReference>
<comment type="caution">
    <text evidence="4">The sequence shown here is derived from an EMBL/GenBank/DDBJ whole genome shotgun (WGS) entry which is preliminary data.</text>
</comment>
<gene>
    <name evidence="4" type="primary">ptmA</name>
    <name evidence="4" type="ORF">GCM10011532_08230</name>
</gene>
<comment type="similarity">
    <text evidence="1">Belongs to the short-chain dehydrogenases/reductases (SDR) family.</text>
</comment>
<evidence type="ECO:0000313" key="5">
    <source>
        <dbReference type="Proteomes" id="UP000605733"/>
    </source>
</evidence>
<dbReference type="PANTHER" id="PTHR43618">
    <property type="entry name" value="7-ALPHA-HYDROXYSTEROID DEHYDROGENASE"/>
    <property type="match status" value="1"/>
</dbReference>
<proteinExistence type="inferred from homology"/>
<accession>A0ABQ1WE17</accession>
<evidence type="ECO:0000256" key="1">
    <source>
        <dbReference type="ARBA" id="ARBA00006484"/>
    </source>
</evidence>
<name>A0ABQ1WE17_9FLAO</name>
<dbReference type="InterPro" id="IPR002347">
    <property type="entry name" value="SDR_fam"/>
</dbReference>
<protein>
    <submittedName>
        <fullName evidence="4">SDR family oxidoreductase</fullName>
    </submittedName>
</protein>
<evidence type="ECO:0000256" key="2">
    <source>
        <dbReference type="ARBA" id="ARBA00022857"/>
    </source>
</evidence>
<organism evidence="4 5">
    <name type="scientific">Christiangramia forsetii</name>
    <dbReference type="NCBI Taxonomy" id="411153"/>
    <lineage>
        <taxon>Bacteria</taxon>
        <taxon>Pseudomonadati</taxon>
        <taxon>Bacteroidota</taxon>
        <taxon>Flavobacteriia</taxon>
        <taxon>Flavobacteriales</taxon>
        <taxon>Flavobacteriaceae</taxon>
        <taxon>Christiangramia</taxon>
    </lineage>
</organism>
<dbReference type="PANTHER" id="PTHR43618:SF8">
    <property type="entry name" value="7ALPHA-HYDROXYSTEROID DEHYDROGENASE"/>
    <property type="match status" value="1"/>
</dbReference>
<sequence length="252" mass="28471">MKNILITGGSGKVGFQLVRHFLGNGYKVITTSTNRERFLDKKHSELSGYNLENFKVIEVDFSENSALNLIRTFIQSNKIVLTHVIHNARSLRFLKLENDKTISAENFSGELFMDVVFPYRLSMELINNASHKIENIIFISSMYGVVAPTPSLYDNFEESSAVHYGVSKAAQIHLTKELAVRLAPEIRVNCVSFGGIKGRTDKDFESRYKNLTPQQKMLEEEDVIGPVDFLVSDNSNNMTGQNIKVDGGWTIW</sequence>
<dbReference type="SUPFAM" id="SSF51735">
    <property type="entry name" value="NAD(P)-binding Rossmann-fold domains"/>
    <property type="match status" value="1"/>
</dbReference>
<dbReference type="RefSeq" id="WP_011709892.1">
    <property type="nucleotide sequence ID" value="NZ_BMIX01000001.1"/>
</dbReference>
<keyword evidence="5" id="KW-1185">Reference proteome</keyword>
<keyword evidence="2" id="KW-0521">NADP</keyword>
<evidence type="ECO:0000313" key="4">
    <source>
        <dbReference type="EMBL" id="GGG27165.1"/>
    </source>
</evidence>